<dbReference type="InterPro" id="IPR016032">
    <property type="entry name" value="Sig_transdc_resp-reg_C-effctor"/>
</dbReference>
<keyword evidence="3" id="KW-0805">Transcription regulation</keyword>
<dbReference type="GO" id="GO:0005829">
    <property type="term" value="C:cytosol"/>
    <property type="evidence" value="ECO:0007669"/>
    <property type="project" value="TreeGrafter"/>
</dbReference>
<evidence type="ECO:0000256" key="2">
    <source>
        <dbReference type="ARBA" id="ARBA00023012"/>
    </source>
</evidence>
<dbReference type="EMBL" id="FMAG01000001">
    <property type="protein sequence ID" value="SCB12690.1"/>
    <property type="molecule type" value="Genomic_DNA"/>
</dbReference>
<evidence type="ECO:0000256" key="1">
    <source>
        <dbReference type="ARBA" id="ARBA00022553"/>
    </source>
</evidence>
<evidence type="ECO:0000259" key="8">
    <source>
        <dbReference type="PROSITE" id="PS50110"/>
    </source>
</evidence>
<dbReference type="InterPro" id="IPR011006">
    <property type="entry name" value="CheY-like_superfamily"/>
</dbReference>
<dbReference type="GO" id="GO:0032993">
    <property type="term" value="C:protein-DNA complex"/>
    <property type="evidence" value="ECO:0007669"/>
    <property type="project" value="TreeGrafter"/>
</dbReference>
<evidence type="ECO:0000256" key="6">
    <source>
        <dbReference type="PROSITE-ProRule" id="PRU00169"/>
    </source>
</evidence>
<dbReference type="SMART" id="SM00862">
    <property type="entry name" value="Trans_reg_C"/>
    <property type="match status" value="1"/>
</dbReference>
<protein>
    <submittedName>
        <fullName evidence="10">Two-component system, OmpR family, response regulator</fullName>
    </submittedName>
</protein>
<dbReference type="Proteomes" id="UP000199101">
    <property type="component" value="Unassembled WGS sequence"/>
</dbReference>
<dbReference type="Gene3D" id="6.10.250.690">
    <property type="match status" value="1"/>
</dbReference>
<dbReference type="OrthoDB" id="9802426at2"/>
<dbReference type="SMART" id="SM00448">
    <property type="entry name" value="REC"/>
    <property type="match status" value="1"/>
</dbReference>
<organism evidence="10 11">
    <name type="scientific">Rhizobium multihospitium</name>
    <dbReference type="NCBI Taxonomy" id="410764"/>
    <lineage>
        <taxon>Bacteria</taxon>
        <taxon>Pseudomonadati</taxon>
        <taxon>Pseudomonadota</taxon>
        <taxon>Alphaproteobacteria</taxon>
        <taxon>Hyphomicrobiales</taxon>
        <taxon>Rhizobiaceae</taxon>
        <taxon>Rhizobium/Agrobacterium group</taxon>
        <taxon>Rhizobium</taxon>
    </lineage>
</organism>
<dbReference type="InterPro" id="IPR001867">
    <property type="entry name" value="OmpR/PhoB-type_DNA-bd"/>
</dbReference>
<evidence type="ECO:0000313" key="11">
    <source>
        <dbReference type="Proteomes" id="UP000199101"/>
    </source>
</evidence>
<keyword evidence="1 6" id="KW-0597">Phosphoprotein</keyword>
<dbReference type="PROSITE" id="PS50110">
    <property type="entry name" value="RESPONSE_REGULATORY"/>
    <property type="match status" value="1"/>
</dbReference>
<dbReference type="Pfam" id="PF00072">
    <property type="entry name" value="Response_reg"/>
    <property type="match status" value="1"/>
</dbReference>
<keyword evidence="4 7" id="KW-0238">DNA-binding</keyword>
<dbReference type="PANTHER" id="PTHR48111">
    <property type="entry name" value="REGULATOR OF RPOS"/>
    <property type="match status" value="1"/>
</dbReference>
<feature type="modified residue" description="4-aspartylphosphate" evidence="6">
    <location>
        <position position="63"/>
    </location>
</feature>
<feature type="domain" description="OmpR/PhoB-type" evidence="9">
    <location>
        <begin position="141"/>
        <end position="241"/>
    </location>
</feature>
<dbReference type="AlphaFoldDB" id="A0A1C3UB39"/>
<reference evidence="11" key="1">
    <citation type="submission" date="2016-08" db="EMBL/GenBank/DDBJ databases">
        <authorList>
            <person name="Varghese N."/>
            <person name="Submissions Spin"/>
        </authorList>
    </citation>
    <scope>NUCLEOTIDE SEQUENCE [LARGE SCALE GENOMIC DNA]</scope>
    <source>
        <strain evidence="11">HAMBI 2975</strain>
    </source>
</reference>
<accession>A0A1C3UB39</accession>
<dbReference type="InterPro" id="IPR039420">
    <property type="entry name" value="WalR-like"/>
</dbReference>
<dbReference type="InterPro" id="IPR001789">
    <property type="entry name" value="Sig_transdc_resp-reg_receiver"/>
</dbReference>
<dbReference type="CDD" id="cd17574">
    <property type="entry name" value="REC_OmpR"/>
    <property type="match status" value="1"/>
</dbReference>
<dbReference type="PANTHER" id="PTHR48111:SF4">
    <property type="entry name" value="DNA-BINDING DUAL TRANSCRIPTIONAL REGULATOR OMPR"/>
    <property type="match status" value="1"/>
</dbReference>
<dbReference type="InterPro" id="IPR036388">
    <property type="entry name" value="WH-like_DNA-bd_sf"/>
</dbReference>
<dbReference type="CDD" id="cd00383">
    <property type="entry name" value="trans_reg_C"/>
    <property type="match status" value="1"/>
</dbReference>
<dbReference type="SUPFAM" id="SSF46894">
    <property type="entry name" value="C-terminal effector domain of the bipartite response regulators"/>
    <property type="match status" value="1"/>
</dbReference>
<evidence type="ECO:0000256" key="3">
    <source>
        <dbReference type="ARBA" id="ARBA00023015"/>
    </source>
</evidence>
<evidence type="ECO:0000256" key="7">
    <source>
        <dbReference type="PROSITE-ProRule" id="PRU01091"/>
    </source>
</evidence>
<dbReference type="GO" id="GO:0000976">
    <property type="term" value="F:transcription cis-regulatory region binding"/>
    <property type="evidence" value="ECO:0007669"/>
    <property type="project" value="TreeGrafter"/>
</dbReference>
<dbReference type="GO" id="GO:0006355">
    <property type="term" value="P:regulation of DNA-templated transcription"/>
    <property type="evidence" value="ECO:0007669"/>
    <property type="project" value="InterPro"/>
</dbReference>
<keyword evidence="2" id="KW-0902">Two-component regulatory system</keyword>
<proteinExistence type="predicted"/>
<dbReference type="FunFam" id="3.40.50.2300:FF:000001">
    <property type="entry name" value="DNA-binding response regulator PhoB"/>
    <property type="match status" value="1"/>
</dbReference>
<name>A0A1C3UB39_9HYPH</name>
<evidence type="ECO:0000259" key="9">
    <source>
        <dbReference type="PROSITE" id="PS51755"/>
    </source>
</evidence>
<dbReference type="Gene3D" id="3.40.50.2300">
    <property type="match status" value="1"/>
</dbReference>
<dbReference type="Gene3D" id="1.10.10.10">
    <property type="entry name" value="Winged helix-like DNA-binding domain superfamily/Winged helix DNA-binding domain"/>
    <property type="match status" value="1"/>
</dbReference>
<gene>
    <name evidence="10" type="ORF">GA0061103_1841</name>
</gene>
<feature type="DNA-binding region" description="OmpR/PhoB-type" evidence="7">
    <location>
        <begin position="141"/>
        <end position="241"/>
    </location>
</feature>
<keyword evidence="5" id="KW-0804">Transcription</keyword>
<evidence type="ECO:0000313" key="10">
    <source>
        <dbReference type="EMBL" id="SCB12690.1"/>
    </source>
</evidence>
<evidence type="ECO:0000256" key="5">
    <source>
        <dbReference type="ARBA" id="ARBA00023163"/>
    </source>
</evidence>
<evidence type="ECO:0000256" key="4">
    <source>
        <dbReference type="ARBA" id="ARBA00023125"/>
    </source>
</evidence>
<sequence>MNTIRTANKEQRQSILLVEDDSEIAKILSEVLAENGFNSMWAASAEKMDAYLEDNTADLVILDVMLPGESGLSICRRLRATSLVPIIMLTARSEDVDRIIGLEIGADDYVTKPFNHRELLARIHALLRRSHISRPPNDPFHSAFRFEGWRVEPGQRQLFSPEGARVTLTSTEFDLLLAFCQNSRRILTREQLLELTHSGIAGPIGRSVDVHISRIRQKIEPDLRAPTFIKTVRLGGYVFTPSIEIL</sequence>
<dbReference type="Pfam" id="PF00486">
    <property type="entry name" value="Trans_reg_C"/>
    <property type="match status" value="1"/>
</dbReference>
<dbReference type="GO" id="GO:0000156">
    <property type="term" value="F:phosphorelay response regulator activity"/>
    <property type="evidence" value="ECO:0007669"/>
    <property type="project" value="TreeGrafter"/>
</dbReference>
<dbReference type="RefSeq" id="WP_092707298.1">
    <property type="nucleotide sequence ID" value="NZ_FMAG01000001.1"/>
</dbReference>
<keyword evidence="11" id="KW-1185">Reference proteome</keyword>
<feature type="domain" description="Response regulatory" evidence="8">
    <location>
        <begin position="14"/>
        <end position="127"/>
    </location>
</feature>
<dbReference type="SUPFAM" id="SSF52172">
    <property type="entry name" value="CheY-like"/>
    <property type="match status" value="1"/>
</dbReference>
<dbReference type="STRING" id="410764.GA0061103_1841"/>
<dbReference type="PROSITE" id="PS51755">
    <property type="entry name" value="OMPR_PHOB"/>
    <property type="match status" value="1"/>
</dbReference>